<dbReference type="EMBL" id="PVXL01000040">
    <property type="protein sequence ID" value="PRR73426.1"/>
    <property type="molecule type" value="Genomic_DNA"/>
</dbReference>
<reference evidence="1 2" key="1">
    <citation type="submission" date="2018-03" db="EMBL/GenBank/DDBJ databases">
        <title>Genome sequence of Moorella stamsii DSM 26217.</title>
        <authorList>
            <person name="Poehlein A."/>
            <person name="Daniel R."/>
        </authorList>
    </citation>
    <scope>NUCLEOTIDE SEQUENCE [LARGE SCALE GENOMIC DNA]</scope>
    <source>
        <strain evidence="2">DSM 26217</strain>
    </source>
</reference>
<dbReference type="RefSeq" id="WP_054938062.1">
    <property type="nucleotide sequence ID" value="NZ_PVXL01000040.1"/>
</dbReference>
<protein>
    <submittedName>
        <fullName evidence="1">Uncharacterized protein</fullName>
    </submittedName>
</protein>
<dbReference type="AlphaFoldDB" id="A0A9X7J3Q6"/>
<gene>
    <name evidence="1" type="ORF">MOST_12740</name>
</gene>
<accession>A0A9X7J3Q6</accession>
<keyword evidence="2" id="KW-1185">Reference proteome</keyword>
<dbReference type="Proteomes" id="UP000239430">
    <property type="component" value="Unassembled WGS sequence"/>
</dbReference>
<sequence length="76" mass="8425">MKMLKLECKKCGGPILCDVMVLAAQAPVYCPFCETFIEAEEYRDFVPQGANVPDLVKPKNMTDAQVGSIVYRPANK</sequence>
<proteinExistence type="predicted"/>
<comment type="caution">
    <text evidence="1">The sequence shown here is derived from an EMBL/GenBank/DDBJ whole genome shotgun (WGS) entry which is preliminary data.</text>
</comment>
<evidence type="ECO:0000313" key="1">
    <source>
        <dbReference type="EMBL" id="PRR73426.1"/>
    </source>
</evidence>
<evidence type="ECO:0000313" key="2">
    <source>
        <dbReference type="Proteomes" id="UP000239430"/>
    </source>
</evidence>
<name>A0A9X7J3Q6_9FIRM</name>
<organism evidence="1 2">
    <name type="scientific">Neomoorella stamsii</name>
    <dbReference type="NCBI Taxonomy" id="1266720"/>
    <lineage>
        <taxon>Bacteria</taxon>
        <taxon>Bacillati</taxon>
        <taxon>Bacillota</taxon>
        <taxon>Clostridia</taxon>
        <taxon>Neomoorellales</taxon>
        <taxon>Neomoorellaceae</taxon>
        <taxon>Neomoorella</taxon>
    </lineage>
</organism>